<evidence type="ECO:0000256" key="1">
    <source>
        <dbReference type="SAM" id="Phobius"/>
    </source>
</evidence>
<proteinExistence type="predicted"/>
<dbReference type="AlphaFoldDB" id="A0A1M5QGD6"/>
<reference evidence="3 4" key="1">
    <citation type="submission" date="2016-11" db="EMBL/GenBank/DDBJ databases">
        <authorList>
            <person name="Jaros S."/>
            <person name="Januszkiewicz K."/>
            <person name="Wedrychowicz H."/>
        </authorList>
    </citation>
    <scope>NUCLEOTIDE SEQUENCE [LARGE SCALE GENOMIC DNA]</scope>
    <source>
        <strain evidence="3 4">CGMCC 1.7049</strain>
    </source>
</reference>
<feature type="transmembrane region" description="Helical" evidence="1">
    <location>
        <begin position="36"/>
        <end position="60"/>
    </location>
</feature>
<dbReference type="RefSeq" id="WP_084083408.1">
    <property type="nucleotide sequence ID" value="NZ_FQWZ01000006.1"/>
</dbReference>
<feature type="signal peptide" evidence="2">
    <location>
        <begin position="1"/>
        <end position="26"/>
    </location>
</feature>
<name>A0A1M5QGD6_9GAMM</name>
<accession>A0A1M5QGD6</accession>
<dbReference type="OrthoDB" id="9808192at2"/>
<keyword evidence="4" id="KW-1185">Reference proteome</keyword>
<dbReference type="STRING" id="490188.SAMN04488068_2589"/>
<keyword evidence="1" id="KW-1133">Transmembrane helix</keyword>
<keyword evidence="2" id="KW-0732">Signal</keyword>
<dbReference type="Proteomes" id="UP000199758">
    <property type="component" value="Unassembled WGS sequence"/>
</dbReference>
<organism evidence="3 4">
    <name type="scientific">Hydrocarboniphaga daqingensis</name>
    <dbReference type="NCBI Taxonomy" id="490188"/>
    <lineage>
        <taxon>Bacteria</taxon>
        <taxon>Pseudomonadati</taxon>
        <taxon>Pseudomonadota</taxon>
        <taxon>Gammaproteobacteria</taxon>
        <taxon>Nevskiales</taxon>
        <taxon>Nevskiaceae</taxon>
        <taxon>Hydrocarboniphaga</taxon>
    </lineage>
</organism>
<protein>
    <submittedName>
        <fullName evidence="3">Urease accessory protein</fullName>
    </submittedName>
</protein>
<gene>
    <name evidence="3" type="ORF">SAMN04488068_2589</name>
</gene>
<feature type="transmembrane region" description="Helical" evidence="1">
    <location>
        <begin position="72"/>
        <end position="91"/>
    </location>
</feature>
<evidence type="ECO:0000313" key="4">
    <source>
        <dbReference type="Proteomes" id="UP000199758"/>
    </source>
</evidence>
<dbReference type="EMBL" id="FQWZ01000006">
    <property type="protein sequence ID" value="SHH12916.1"/>
    <property type="molecule type" value="Genomic_DNA"/>
</dbReference>
<keyword evidence="1" id="KW-0472">Membrane</keyword>
<dbReference type="Pfam" id="PF04955">
    <property type="entry name" value="HupE_UreJ"/>
    <property type="match status" value="1"/>
</dbReference>
<evidence type="ECO:0000256" key="2">
    <source>
        <dbReference type="SAM" id="SignalP"/>
    </source>
</evidence>
<dbReference type="InterPro" id="IPR007038">
    <property type="entry name" value="HupE_UreJ"/>
</dbReference>
<feature type="chain" id="PRO_5012206359" evidence="2">
    <location>
        <begin position="27"/>
        <end position="194"/>
    </location>
</feature>
<feature type="transmembrane region" description="Helical" evidence="1">
    <location>
        <begin position="97"/>
        <end position="115"/>
    </location>
</feature>
<keyword evidence="1" id="KW-0812">Transmembrane</keyword>
<sequence length="194" mass="19315">MTRLPLSITRVLLSVGLLAAALPASAHPGHDVVGSSLFAGFTHPLLGVDHLVAMLLVGVWSAQLGGRARVQLPLVFVALMLVGAGVSFAGFDLAQAQAGIVASLLILGLFGALALRVPAATATMLVAGFALCHGLAHGAELPAGSSALRYALGFTLSSVLLQLAGQQLPASGLRLARAAGIAGIATGLVYAVAG</sequence>
<dbReference type="PIRSF" id="PIRSF016919">
    <property type="entry name" value="HupE_UreJ"/>
    <property type="match status" value="1"/>
</dbReference>
<evidence type="ECO:0000313" key="3">
    <source>
        <dbReference type="EMBL" id="SHH12916.1"/>
    </source>
</evidence>